<comment type="caution">
    <text evidence="1">The sequence shown here is derived from an EMBL/GenBank/DDBJ whole genome shotgun (WGS) entry which is preliminary data.</text>
</comment>
<dbReference type="AlphaFoldDB" id="A0AAJ2V835"/>
<gene>
    <name evidence="1" type="ORF">SGN30_17950</name>
</gene>
<reference evidence="1" key="1">
    <citation type="submission" date="2023-11" db="EMBL/GenBank/DDBJ databases">
        <title>Identification and selenium tolerance of Delftia acidovorans R3-25.</title>
        <authorList>
            <person name="Zhang S."/>
            <person name="Liu Y."/>
            <person name="Guo Y."/>
        </authorList>
    </citation>
    <scope>NUCLEOTIDE SEQUENCE</scope>
    <source>
        <strain evidence="1">R3-25</strain>
    </source>
</reference>
<proteinExistence type="predicted"/>
<protein>
    <submittedName>
        <fullName evidence="1">Uncharacterized protein</fullName>
    </submittedName>
</protein>
<dbReference type="RefSeq" id="WP_319074622.1">
    <property type="nucleotide sequence ID" value="NZ_JAWWMZ010000006.1"/>
</dbReference>
<name>A0AAJ2V835_DELAC</name>
<organism evidence="1 2">
    <name type="scientific">Delftia acidovorans</name>
    <name type="common">Pseudomonas acidovorans</name>
    <name type="synonym">Comamonas acidovorans</name>
    <dbReference type="NCBI Taxonomy" id="80866"/>
    <lineage>
        <taxon>Bacteria</taxon>
        <taxon>Pseudomonadati</taxon>
        <taxon>Pseudomonadota</taxon>
        <taxon>Betaproteobacteria</taxon>
        <taxon>Burkholderiales</taxon>
        <taxon>Comamonadaceae</taxon>
        <taxon>Delftia</taxon>
    </lineage>
</organism>
<dbReference type="Proteomes" id="UP001287445">
    <property type="component" value="Unassembled WGS sequence"/>
</dbReference>
<evidence type="ECO:0000313" key="2">
    <source>
        <dbReference type="Proteomes" id="UP001287445"/>
    </source>
</evidence>
<accession>A0AAJ2V835</accession>
<evidence type="ECO:0000313" key="1">
    <source>
        <dbReference type="EMBL" id="MDX4955304.1"/>
    </source>
</evidence>
<dbReference type="EMBL" id="JAWWMZ010000006">
    <property type="protein sequence ID" value="MDX4955304.1"/>
    <property type="molecule type" value="Genomic_DNA"/>
</dbReference>
<sequence length="61" mass="6649">MSVLPYNENVAIVLKRKAGNVDIVLISKNSDGIPELSSTWTIVEGNNEIEVLDGDTKISTF</sequence>